<sequence>MDDNITMTIVINPLVSPLLHEALSGYRSARQRAMRLRALAESALREPTQRTRDAGNTQQPDLTALKQPGPAPVVPQETGVQVLHVHESATGAESLASASFGEELAGYF</sequence>
<accession>A0ABW8ZWP3</accession>
<gene>
    <name evidence="2" type="ORF">PQR66_27255</name>
</gene>
<comment type="caution">
    <text evidence="2">The sequence shown here is derived from an EMBL/GenBank/DDBJ whole genome shotgun (WGS) entry which is preliminary data.</text>
</comment>
<reference evidence="2 3" key="1">
    <citation type="journal article" date="2024" name="Chem. Sci.">
        <title>Discovery of megapolipeptins by genome mining of a Burkholderiales bacteria collection.</title>
        <authorList>
            <person name="Paulo B.S."/>
            <person name="Recchia M.J.J."/>
            <person name="Lee S."/>
            <person name="Fergusson C.H."/>
            <person name="Romanowski S.B."/>
            <person name="Hernandez A."/>
            <person name="Krull N."/>
            <person name="Liu D.Y."/>
            <person name="Cavanagh H."/>
            <person name="Bos A."/>
            <person name="Gray C.A."/>
            <person name="Murphy B.T."/>
            <person name="Linington R.G."/>
            <person name="Eustaquio A.S."/>
        </authorList>
    </citation>
    <scope>NUCLEOTIDE SEQUENCE [LARGE SCALE GENOMIC DNA]</scope>
    <source>
        <strain evidence="2 3">RL16-012-BIC-B</strain>
    </source>
</reference>
<dbReference type="EMBL" id="JAQQFN010000023">
    <property type="protein sequence ID" value="MFL9886768.1"/>
    <property type="molecule type" value="Genomic_DNA"/>
</dbReference>
<dbReference type="Proteomes" id="UP001629249">
    <property type="component" value="Unassembled WGS sequence"/>
</dbReference>
<dbReference type="RefSeq" id="WP_408330512.1">
    <property type="nucleotide sequence ID" value="NZ_JAQQFH010000015.1"/>
</dbReference>
<proteinExistence type="predicted"/>
<feature type="region of interest" description="Disordered" evidence="1">
    <location>
        <begin position="38"/>
        <end position="75"/>
    </location>
</feature>
<keyword evidence="3" id="KW-1185">Reference proteome</keyword>
<evidence type="ECO:0000313" key="3">
    <source>
        <dbReference type="Proteomes" id="UP001629249"/>
    </source>
</evidence>
<evidence type="ECO:0000256" key="1">
    <source>
        <dbReference type="SAM" id="MobiDB-lite"/>
    </source>
</evidence>
<name>A0ABW8ZWP3_9BURK</name>
<evidence type="ECO:0000313" key="2">
    <source>
        <dbReference type="EMBL" id="MFL9886768.1"/>
    </source>
</evidence>
<feature type="compositionally biased region" description="Basic and acidic residues" evidence="1">
    <location>
        <begin position="43"/>
        <end position="53"/>
    </location>
</feature>
<organism evidence="2 3">
    <name type="scientific">Paraburkholderia agricolaris</name>
    <dbReference type="NCBI Taxonomy" id="2152888"/>
    <lineage>
        <taxon>Bacteria</taxon>
        <taxon>Pseudomonadati</taxon>
        <taxon>Pseudomonadota</taxon>
        <taxon>Betaproteobacteria</taxon>
        <taxon>Burkholderiales</taxon>
        <taxon>Burkholderiaceae</taxon>
        <taxon>Paraburkholderia</taxon>
    </lineage>
</organism>
<protein>
    <submittedName>
        <fullName evidence="2">Uncharacterized protein</fullName>
    </submittedName>
</protein>